<evidence type="ECO:0000313" key="10">
    <source>
        <dbReference type="EMBL" id="KND87213.1"/>
    </source>
</evidence>
<dbReference type="Proteomes" id="UP000036947">
    <property type="component" value="Unassembled WGS sequence"/>
</dbReference>
<evidence type="ECO:0000256" key="2">
    <source>
        <dbReference type="ARBA" id="ARBA00022448"/>
    </source>
</evidence>
<name>A0A0L0MZ95_TOLOC</name>
<evidence type="ECO:0000259" key="9">
    <source>
        <dbReference type="PROSITE" id="PS51384"/>
    </source>
</evidence>
<dbReference type="InterPro" id="IPR039261">
    <property type="entry name" value="FNR_nucleotide-bd"/>
</dbReference>
<sequence>MRVVDRPAKTSLRAKLHQAVNAAAMGPPSLKPQSALLFLIPFALATGVIPQGFCAESCQNCLRSVRFNDSDPTASDLVHSCRSRLALSSTYLCLDLNCGAQSGHQALREHNATCQRTLGVSIPPLSIIANFTSDDISRIRRISKNDSFGPEQPLCEAVVPSSEFFIAWVETLDAWSLATAVFWIFVVTIGVINRTYLALYHSRGLRHSLCSTRIPKGSRAWLKRNLILPATFGYRCAQSVWWCTVPPRIQSLTILVFLIMNVAFTVRGYRVTSGNFYFHDVIDQLLRYVSDRAGIISFVNFPVIWLFGVRNNVALWLTGWDFGTFNNFHRWCARIATIEAVIHSIGYICLAIRYGGRDYLFLQVFKWYWNAGLMAMTFMCLLLPCSVYWMRSQHYEAFLIVHIVLSVLLLLTMLGHVSIFKGQFNSLFWIPAFIWLSDRLMRLFRIFDFNPQPWCTNALAVNDASANIVQLSIPISNRAACKPQPGRFYYLMVLDDTRCWESHPFTVASASARPPLNPEDSDEQTSLLFAAANSAGSGNYGAKHSSTDHMTFLIRPYNSFTSRLRDLAVNARYLKVLVEGPYGNTHPLHMYSHVVFIVGGTGVITPLSYLSLLRGERRTPTELHWAVRESALVQIVTERYLDTALGSSGFSLELYMSSRSGDCPIRQLPSQVRQQPRRPHIPEIIASAVVKVCQGSLAVVACGPEGMVDDTRLAVVDALKSAKCQIDYFQESFHW</sequence>
<dbReference type="InterPro" id="IPR051410">
    <property type="entry name" value="Ferric/Cupric_Reductase"/>
</dbReference>
<protein>
    <submittedName>
        <fullName evidence="10">Ferric reductase transmembrane component 5</fullName>
    </submittedName>
</protein>
<evidence type="ECO:0000256" key="5">
    <source>
        <dbReference type="ARBA" id="ARBA00023065"/>
    </source>
</evidence>
<dbReference type="GO" id="GO:0015677">
    <property type="term" value="P:copper ion import"/>
    <property type="evidence" value="ECO:0007669"/>
    <property type="project" value="TreeGrafter"/>
</dbReference>
<gene>
    <name evidence="10" type="ORF">TOPH_08157</name>
</gene>
<dbReference type="AlphaFoldDB" id="A0A0L0MZ95"/>
<keyword evidence="7" id="KW-0325">Glycoprotein</keyword>
<dbReference type="PANTHER" id="PTHR32361:SF9">
    <property type="entry name" value="FERRIC REDUCTASE TRANSMEMBRANE COMPONENT 3-RELATED"/>
    <property type="match status" value="1"/>
</dbReference>
<feature type="transmembrane region" description="Helical" evidence="8">
    <location>
        <begin position="397"/>
        <end position="419"/>
    </location>
</feature>
<keyword evidence="11" id="KW-1185">Reference proteome</keyword>
<proteinExistence type="predicted"/>
<keyword evidence="3 8" id="KW-0812">Transmembrane</keyword>
<feature type="transmembrane region" description="Helical" evidence="8">
    <location>
        <begin position="174"/>
        <end position="197"/>
    </location>
</feature>
<dbReference type="InterPro" id="IPR017927">
    <property type="entry name" value="FAD-bd_FR_type"/>
</dbReference>
<organism evidence="10 11">
    <name type="scientific">Tolypocladium ophioglossoides (strain CBS 100239)</name>
    <name type="common">Snaketongue truffleclub</name>
    <name type="synonym">Elaphocordyceps ophioglossoides</name>
    <dbReference type="NCBI Taxonomy" id="1163406"/>
    <lineage>
        <taxon>Eukaryota</taxon>
        <taxon>Fungi</taxon>
        <taxon>Dikarya</taxon>
        <taxon>Ascomycota</taxon>
        <taxon>Pezizomycotina</taxon>
        <taxon>Sordariomycetes</taxon>
        <taxon>Hypocreomycetidae</taxon>
        <taxon>Hypocreales</taxon>
        <taxon>Ophiocordycipitaceae</taxon>
        <taxon>Tolypocladium</taxon>
    </lineage>
</organism>
<dbReference type="SFLD" id="SFLDG01168">
    <property type="entry name" value="Ferric_reductase_subgroup_(FRE"/>
    <property type="match status" value="1"/>
</dbReference>
<evidence type="ECO:0000256" key="6">
    <source>
        <dbReference type="ARBA" id="ARBA00023136"/>
    </source>
</evidence>
<dbReference type="InterPro" id="IPR013112">
    <property type="entry name" value="FAD-bd_8"/>
</dbReference>
<dbReference type="OrthoDB" id="167398at2759"/>
<comment type="subcellular location">
    <subcellularLocation>
        <location evidence="1">Membrane</location>
        <topology evidence="1">Multi-pass membrane protein</topology>
    </subcellularLocation>
</comment>
<keyword evidence="5" id="KW-0406">Ion transport</keyword>
<evidence type="ECO:0000256" key="3">
    <source>
        <dbReference type="ARBA" id="ARBA00022692"/>
    </source>
</evidence>
<dbReference type="GO" id="GO:0005886">
    <property type="term" value="C:plasma membrane"/>
    <property type="evidence" value="ECO:0007669"/>
    <property type="project" value="TreeGrafter"/>
</dbReference>
<dbReference type="Gene3D" id="3.40.50.80">
    <property type="entry name" value="Nucleotide-binding domain of ferredoxin-NADP reductase (FNR) module"/>
    <property type="match status" value="1"/>
</dbReference>
<keyword evidence="6 8" id="KW-0472">Membrane</keyword>
<dbReference type="Pfam" id="PF08022">
    <property type="entry name" value="FAD_binding_8"/>
    <property type="match status" value="1"/>
</dbReference>
<accession>A0A0L0MZ95</accession>
<dbReference type="SUPFAM" id="SSF52343">
    <property type="entry name" value="Ferredoxin reductase-like, C-terminal NADP-linked domain"/>
    <property type="match status" value="1"/>
</dbReference>
<evidence type="ECO:0000256" key="7">
    <source>
        <dbReference type="ARBA" id="ARBA00023180"/>
    </source>
</evidence>
<dbReference type="STRING" id="1163406.A0A0L0MZ95"/>
<feature type="transmembrane region" description="Helical" evidence="8">
    <location>
        <begin position="331"/>
        <end position="355"/>
    </location>
</feature>
<dbReference type="PROSITE" id="PS51384">
    <property type="entry name" value="FAD_FR"/>
    <property type="match status" value="1"/>
</dbReference>
<evidence type="ECO:0000256" key="4">
    <source>
        <dbReference type="ARBA" id="ARBA00022989"/>
    </source>
</evidence>
<keyword evidence="4 8" id="KW-1133">Transmembrane helix</keyword>
<dbReference type="GO" id="GO:0006826">
    <property type="term" value="P:iron ion transport"/>
    <property type="evidence" value="ECO:0007669"/>
    <property type="project" value="TreeGrafter"/>
</dbReference>
<evidence type="ECO:0000256" key="1">
    <source>
        <dbReference type="ARBA" id="ARBA00004141"/>
    </source>
</evidence>
<dbReference type="Pfam" id="PF01794">
    <property type="entry name" value="Ferric_reduct"/>
    <property type="match status" value="1"/>
</dbReference>
<dbReference type="SFLD" id="SFLDS00052">
    <property type="entry name" value="Ferric_Reductase_Domain"/>
    <property type="match status" value="1"/>
</dbReference>
<evidence type="ECO:0000256" key="8">
    <source>
        <dbReference type="SAM" id="Phobius"/>
    </source>
</evidence>
<feature type="transmembrane region" description="Helical" evidence="8">
    <location>
        <begin position="367"/>
        <end position="390"/>
    </location>
</feature>
<comment type="caution">
    <text evidence="10">The sequence shown here is derived from an EMBL/GenBank/DDBJ whole genome shotgun (WGS) entry which is preliminary data.</text>
</comment>
<reference evidence="10 11" key="1">
    <citation type="journal article" date="2015" name="BMC Genomics">
        <title>The genome of the truffle-parasite Tolypocladium ophioglossoides and the evolution of antifungal peptaibiotics.</title>
        <authorList>
            <person name="Quandt C.A."/>
            <person name="Bushley K.E."/>
            <person name="Spatafora J.W."/>
        </authorList>
    </citation>
    <scope>NUCLEOTIDE SEQUENCE [LARGE SCALE GENOMIC DNA]</scope>
    <source>
        <strain evidence="10 11">CBS 100239</strain>
    </source>
</reference>
<dbReference type="EMBL" id="LFRF01000040">
    <property type="protein sequence ID" value="KND87213.1"/>
    <property type="molecule type" value="Genomic_DNA"/>
</dbReference>
<dbReference type="CDD" id="cd06186">
    <property type="entry name" value="NOX_Duox_like_FAD_NADP"/>
    <property type="match status" value="1"/>
</dbReference>
<dbReference type="GO" id="GO:0000293">
    <property type="term" value="F:ferric-chelate reductase activity"/>
    <property type="evidence" value="ECO:0007669"/>
    <property type="project" value="TreeGrafter"/>
</dbReference>
<feature type="domain" description="FAD-binding FR-type" evidence="9">
    <location>
        <begin position="451"/>
        <end position="588"/>
    </location>
</feature>
<dbReference type="InterPro" id="IPR013130">
    <property type="entry name" value="Fe3_Rdtase_TM_dom"/>
</dbReference>
<keyword evidence="2" id="KW-0813">Transport</keyword>
<evidence type="ECO:0000313" key="11">
    <source>
        <dbReference type="Proteomes" id="UP000036947"/>
    </source>
</evidence>
<feature type="transmembrane region" description="Helical" evidence="8">
    <location>
        <begin position="295"/>
        <end position="319"/>
    </location>
</feature>
<feature type="transmembrane region" description="Helical" evidence="8">
    <location>
        <begin position="252"/>
        <end position="269"/>
    </location>
</feature>
<dbReference type="GO" id="GO:0006879">
    <property type="term" value="P:intracellular iron ion homeostasis"/>
    <property type="evidence" value="ECO:0007669"/>
    <property type="project" value="TreeGrafter"/>
</dbReference>
<dbReference type="PANTHER" id="PTHR32361">
    <property type="entry name" value="FERRIC/CUPRIC REDUCTASE TRANSMEMBRANE COMPONENT"/>
    <property type="match status" value="1"/>
</dbReference>